<dbReference type="Gene3D" id="2.160.20.10">
    <property type="entry name" value="Single-stranded right-handed beta-helix, Pectin lyase-like"/>
    <property type="match status" value="1"/>
</dbReference>
<feature type="compositionally biased region" description="Basic and acidic residues" evidence="1">
    <location>
        <begin position="457"/>
        <end position="474"/>
    </location>
</feature>
<keyword evidence="2" id="KW-0812">Transmembrane</keyword>
<dbReference type="Proteomes" id="UP000613740">
    <property type="component" value="Unassembled WGS sequence"/>
</dbReference>
<dbReference type="PANTHER" id="PTHR11319">
    <property type="entry name" value="G PROTEIN-COUPLED RECEPTOR-RELATED"/>
    <property type="match status" value="1"/>
</dbReference>
<proteinExistence type="predicted"/>
<feature type="transmembrane region" description="Helical" evidence="2">
    <location>
        <begin position="404"/>
        <end position="426"/>
    </location>
</feature>
<evidence type="ECO:0000313" key="3">
    <source>
        <dbReference type="EMBL" id="KAG2449287.1"/>
    </source>
</evidence>
<evidence type="ECO:0000256" key="2">
    <source>
        <dbReference type="SAM" id="Phobius"/>
    </source>
</evidence>
<dbReference type="PANTHER" id="PTHR11319:SF35">
    <property type="entry name" value="OUTER MEMBRANE PROTEIN PMPC-RELATED"/>
    <property type="match status" value="1"/>
</dbReference>
<keyword evidence="2" id="KW-1133">Transmembrane helix</keyword>
<name>A0A836B6R9_9CHLO</name>
<feature type="region of interest" description="Disordered" evidence="1">
    <location>
        <begin position="457"/>
        <end position="480"/>
    </location>
</feature>
<dbReference type="EMBL" id="JAEHOD010000014">
    <property type="protein sequence ID" value="KAG2449287.1"/>
    <property type="molecule type" value="Genomic_DNA"/>
</dbReference>
<dbReference type="AlphaFoldDB" id="A0A836B6R9"/>
<dbReference type="InterPro" id="IPR012334">
    <property type="entry name" value="Pectin_lyas_fold"/>
</dbReference>
<dbReference type="InterPro" id="IPR011050">
    <property type="entry name" value="Pectin_lyase_fold/virulence"/>
</dbReference>
<keyword evidence="2" id="KW-0472">Membrane</keyword>
<dbReference type="SUPFAM" id="SSF51126">
    <property type="entry name" value="Pectin lyase-like"/>
    <property type="match status" value="1"/>
</dbReference>
<keyword evidence="4" id="KW-1185">Reference proteome</keyword>
<reference evidence="3" key="1">
    <citation type="journal article" date="2020" name="bioRxiv">
        <title>Comparative genomics of Chlamydomonas.</title>
        <authorList>
            <person name="Craig R.J."/>
            <person name="Hasan A.R."/>
            <person name="Ness R.W."/>
            <person name="Keightley P.D."/>
        </authorList>
    </citation>
    <scope>NUCLEOTIDE SEQUENCE</scope>
    <source>
        <strain evidence="3">CCAP 11/173</strain>
    </source>
</reference>
<protein>
    <recommendedName>
        <fullName evidence="5">Right handed beta helix domain-containing protein</fullName>
    </recommendedName>
</protein>
<evidence type="ECO:0000256" key="1">
    <source>
        <dbReference type="SAM" id="MobiDB-lite"/>
    </source>
</evidence>
<evidence type="ECO:0000313" key="4">
    <source>
        <dbReference type="Proteomes" id="UP000613740"/>
    </source>
</evidence>
<gene>
    <name evidence="3" type="ORF">HYH02_005444</name>
</gene>
<sequence length="480" mass="50860">MTTGPGGCIYSELQPGAAGSRSNRLQLSDCEFRNSSAAAAGQGGAVAVILKHDHTATIIIEWTRFVSNNATEAGGLAVVGTCRPNLYASCRNQTDAALQTTTCVVNCTFERNTAARAGAMEAVYNTAQGLHLSGVEFRGNDAHDTAGLLAYVIPHVTLEDCLFVNQTAEIVMSGARLASIHSRANVTRSAFRSNVCNRNNPNTGSALYVYEGDGVTVDGEPSGPLFDFHLSHTTFEDNWSTSEGGGLTVQRCPTRLDNVTFARNRASRKGGAMYLLERDLTAAHTYRDGGSAEAAPGCCRSTASCTPSTSPNCWESVSQTQVMLLVLVDVFGRTLLVTQQALLLEVVLLANLVVNSFSSPLLQEELTLLLCCSCCRAAPSICLTLCLGLMASVPGSHITQGGQAALGGVVAALNCLIIAAFVFAYVRRGLPGFRTSLDAAKLKVSSARQLLAQRLSRQERLAEEQGPGGERERAAPMMRG</sequence>
<accession>A0A836B6R9</accession>
<comment type="caution">
    <text evidence="3">The sequence shown here is derived from an EMBL/GenBank/DDBJ whole genome shotgun (WGS) entry which is preliminary data.</text>
</comment>
<evidence type="ECO:0008006" key="5">
    <source>
        <dbReference type="Google" id="ProtNLM"/>
    </source>
</evidence>
<organism evidence="3 4">
    <name type="scientific">Chlamydomonas schloesseri</name>
    <dbReference type="NCBI Taxonomy" id="2026947"/>
    <lineage>
        <taxon>Eukaryota</taxon>
        <taxon>Viridiplantae</taxon>
        <taxon>Chlorophyta</taxon>
        <taxon>core chlorophytes</taxon>
        <taxon>Chlorophyceae</taxon>
        <taxon>CS clade</taxon>
        <taxon>Chlamydomonadales</taxon>
        <taxon>Chlamydomonadaceae</taxon>
        <taxon>Chlamydomonas</taxon>
    </lineage>
</organism>